<evidence type="ECO:0000313" key="3">
    <source>
        <dbReference type="Proteomes" id="UP000004994"/>
    </source>
</evidence>
<organism evidence="2">
    <name type="scientific">Solanum lycopersicum</name>
    <name type="common">Tomato</name>
    <name type="synonym">Lycopersicon esculentum</name>
    <dbReference type="NCBI Taxonomy" id="4081"/>
    <lineage>
        <taxon>Eukaryota</taxon>
        <taxon>Viridiplantae</taxon>
        <taxon>Streptophyta</taxon>
        <taxon>Embryophyta</taxon>
        <taxon>Tracheophyta</taxon>
        <taxon>Spermatophyta</taxon>
        <taxon>Magnoliopsida</taxon>
        <taxon>eudicotyledons</taxon>
        <taxon>Gunneridae</taxon>
        <taxon>Pentapetalae</taxon>
        <taxon>asterids</taxon>
        <taxon>lamiids</taxon>
        <taxon>Solanales</taxon>
        <taxon>Solanaceae</taxon>
        <taxon>Solanoideae</taxon>
        <taxon>Solaneae</taxon>
        <taxon>Solanum</taxon>
        <taxon>Solanum subgen. Lycopersicon</taxon>
    </lineage>
</organism>
<keyword evidence="3" id="KW-1185">Reference proteome</keyword>
<proteinExistence type="predicted"/>
<name>A0A3Q7GIF5_SOLLC</name>
<dbReference type="Pfam" id="PF13963">
    <property type="entry name" value="Transpos_assoc"/>
    <property type="match status" value="1"/>
</dbReference>
<sequence>MVPNKELTQLVHDRLYNAYIIGVEKFLDYAFAKLGETQQIRCPCIKYCNASSKTHDMAEPNPEAKRFYGLLYDYEQPLYEGSKSRKLSTLIKLLHIKTIGKWSNASFTMLLKMVKKNLLPNGSNLQDSYYEAKKVLDGFSSNISQCVNLQGRKL</sequence>
<evidence type="ECO:0000313" key="2">
    <source>
        <dbReference type="EnsemblPlants" id="Solyc05g025765.1.1"/>
    </source>
</evidence>
<reference evidence="2" key="1">
    <citation type="journal article" date="2012" name="Nature">
        <title>The tomato genome sequence provides insights into fleshy fruit evolution.</title>
        <authorList>
            <consortium name="Tomato Genome Consortium"/>
        </authorList>
    </citation>
    <scope>NUCLEOTIDE SEQUENCE [LARGE SCALE GENOMIC DNA]</scope>
    <source>
        <strain evidence="2">cv. Heinz 1706</strain>
    </source>
</reference>
<dbReference type="Gramene" id="Solyc05g025765.1.1">
    <property type="protein sequence ID" value="Solyc05g025765.1.1"/>
    <property type="gene ID" value="Solyc05g025765.1"/>
</dbReference>
<dbReference type="EnsemblPlants" id="Solyc05g025765.1.1">
    <property type="protein sequence ID" value="Solyc05g025765.1.1"/>
    <property type="gene ID" value="Solyc05g025765.1"/>
</dbReference>
<protein>
    <recommendedName>
        <fullName evidence="1">Transposase-associated domain-containing protein</fullName>
    </recommendedName>
</protein>
<dbReference type="Proteomes" id="UP000004994">
    <property type="component" value="Chromosome 5"/>
</dbReference>
<feature type="domain" description="Transposase-associated" evidence="1">
    <location>
        <begin position="13"/>
        <end position="56"/>
    </location>
</feature>
<dbReference type="InterPro" id="IPR029480">
    <property type="entry name" value="Transpos_assoc"/>
</dbReference>
<reference evidence="2" key="2">
    <citation type="submission" date="2019-01" db="UniProtKB">
        <authorList>
            <consortium name="EnsemblPlants"/>
        </authorList>
    </citation>
    <scope>IDENTIFICATION</scope>
    <source>
        <strain evidence="2">cv. Heinz 1706</strain>
    </source>
</reference>
<accession>A0A3Q7GIF5</accession>
<dbReference type="AlphaFoldDB" id="A0A3Q7GIF5"/>
<evidence type="ECO:0000259" key="1">
    <source>
        <dbReference type="Pfam" id="PF13963"/>
    </source>
</evidence>
<dbReference type="InParanoid" id="A0A3Q7GIF5"/>